<reference evidence="1" key="1">
    <citation type="submission" date="2014-11" db="EMBL/GenBank/DDBJ databases">
        <authorList>
            <person name="Amaro Gonzalez C."/>
        </authorList>
    </citation>
    <scope>NUCLEOTIDE SEQUENCE</scope>
</reference>
<organism evidence="1">
    <name type="scientific">Anguilla anguilla</name>
    <name type="common">European freshwater eel</name>
    <name type="synonym">Muraena anguilla</name>
    <dbReference type="NCBI Taxonomy" id="7936"/>
    <lineage>
        <taxon>Eukaryota</taxon>
        <taxon>Metazoa</taxon>
        <taxon>Chordata</taxon>
        <taxon>Craniata</taxon>
        <taxon>Vertebrata</taxon>
        <taxon>Euteleostomi</taxon>
        <taxon>Actinopterygii</taxon>
        <taxon>Neopterygii</taxon>
        <taxon>Teleostei</taxon>
        <taxon>Anguilliformes</taxon>
        <taxon>Anguillidae</taxon>
        <taxon>Anguilla</taxon>
    </lineage>
</organism>
<protein>
    <submittedName>
        <fullName evidence="1">Uncharacterized protein</fullName>
    </submittedName>
</protein>
<sequence>MSNAIFTYNTLNNLGDAEQTRGCSTRGEMGTDSDRLGSRISVDVTGCRDFSASHA</sequence>
<name>A0A0E9RHC9_ANGAN</name>
<evidence type="ECO:0000313" key="1">
    <source>
        <dbReference type="EMBL" id="JAH27850.1"/>
    </source>
</evidence>
<dbReference type="AlphaFoldDB" id="A0A0E9RHC9"/>
<accession>A0A0E9RHC9</accession>
<dbReference type="EMBL" id="GBXM01080727">
    <property type="protein sequence ID" value="JAH27850.1"/>
    <property type="molecule type" value="Transcribed_RNA"/>
</dbReference>
<reference evidence="1" key="2">
    <citation type="journal article" date="2015" name="Fish Shellfish Immunol.">
        <title>Early steps in the European eel (Anguilla anguilla)-Vibrio vulnificus interaction in the gills: Role of the RtxA13 toxin.</title>
        <authorList>
            <person name="Callol A."/>
            <person name="Pajuelo D."/>
            <person name="Ebbesson L."/>
            <person name="Teles M."/>
            <person name="MacKenzie S."/>
            <person name="Amaro C."/>
        </authorList>
    </citation>
    <scope>NUCLEOTIDE SEQUENCE</scope>
</reference>
<proteinExistence type="predicted"/>